<keyword evidence="1 6" id="KW-0645">Protease</keyword>
<keyword evidence="2 6" id="KW-0479">Metal-binding</keyword>
<dbReference type="RefSeq" id="WP_336480578.1">
    <property type="nucleotide sequence ID" value="NZ_JBAWSV010000001.1"/>
</dbReference>
<evidence type="ECO:0000313" key="8">
    <source>
        <dbReference type="EMBL" id="MEI4828185.1"/>
    </source>
</evidence>
<name>A0ABU8FQC6_9BACI</name>
<dbReference type="InterPro" id="IPR001567">
    <property type="entry name" value="Pept_M3A_M3B_dom"/>
</dbReference>
<comment type="caution">
    <text evidence="8">The sequence shown here is derived from an EMBL/GenBank/DDBJ whole genome shotgun (WGS) entry which is preliminary data.</text>
</comment>
<dbReference type="GO" id="GO:0016787">
    <property type="term" value="F:hydrolase activity"/>
    <property type="evidence" value="ECO:0007669"/>
    <property type="project" value="UniProtKB-KW"/>
</dbReference>
<evidence type="ECO:0000256" key="6">
    <source>
        <dbReference type="RuleBase" id="RU003435"/>
    </source>
</evidence>
<accession>A0ABU8FQC6</accession>
<dbReference type="PANTHER" id="PTHR11804">
    <property type="entry name" value="PROTEASE M3 THIMET OLIGOPEPTIDASE-RELATED"/>
    <property type="match status" value="1"/>
</dbReference>
<reference evidence="8 9" key="1">
    <citation type="submission" date="2024-01" db="EMBL/GenBank/DDBJ databases">
        <title>Seven novel Bacillus-like species.</title>
        <authorList>
            <person name="Liu G."/>
        </authorList>
    </citation>
    <scope>NUCLEOTIDE SEQUENCE [LARGE SCALE GENOMIC DNA]</scope>
    <source>
        <strain evidence="8 9">FJAT-53711</strain>
    </source>
</reference>
<evidence type="ECO:0000256" key="3">
    <source>
        <dbReference type="ARBA" id="ARBA00022801"/>
    </source>
</evidence>
<proteinExistence type="inferred from homology"/>
<sequence>MDNTEYFVINDLKVLQAQFEELLQAQIQSSKEFEDWLRHQSRLLDEVDEQLKQHYIQFQCSTYNQQVKEAYDFDQKHVQPLVKHYKSLLDNKYYESPFRLQLDPEYFGLFNKKVGNAISLFNEKNIALEIEEDELVTKYFEITGDLTVMWEGEEKPLSDMQVYLQDSERTVRKNAMTLIQESVLSVEGDLQLIMDKLIALRHQKAQNVGLQNYRDYMFKKYERFDYTATDCFELAEAMRQYVIPLQKKFQEKQQKTLGVNTFRPWDVRAVPTNEKPLQPVQNVDELVKRSFHILENVDPRFSALLQEMNENNLLDLESRKGKAPGGFCEYLPTSKQSFIFMNCCNTQDDVVVLLHEMGHCIHNELMKDIEIQQYRNVPMESAELASTTMELLTMEYWDTFYTNKADFNRAKREQLRLMVEYLPIIIVVDQFQHWMYENPNHTHVERKEKFQELARTYDSNFVSWEGYENWLATKWLSILHIFEAPFYYIEYAIAQIGALQMYKQYKENRKQALINYKKALSLGSTRSVKEVYEAAGIRFDFSSQTIKELMEFVEKELELFEEE</sequence>
<keyword evidence="5 6" id="KW-0482">Metalloprotease</keyword>
<dbReference type="NCBIfam" id="TIGR02289">
    <property type="entry name" value="M3_not_pepF"/>
    <property type="match status" value="1"/>
</dbReference>
<dbReference type="EMBL" id="JBAWSV010000001">
    <property type="protein sequence ID" value="MEI4828185.1"/>
    <property type="molecule type" value="Genomic_DNA"/>
</dbReference>
<evidence type="ECO:0000256" key="2">
    <source>
        <dbReference type="ARBA" id="ARBA00022723"/>
    </source>
</evidence>
<gene>
    <name evidence="8" type="ORF">WAX78_01730</name>
</gene>
<dbReference type="Pfam" id="PF01432">
    <property type="entry name" value="Peptidase_M3"/>
    <property type="match status" value="1"/>
</dbReference>
<keyword evidence="3 6" id="KW-0378">Hydrolase</keyword>
<comment type="cofactor">
    <cofactor evidence="6">
        <name>Zn(2+)</name>
        <dbReference type="ChEBI" id="CHEBI:29105"/>
    </cofactor>
    <text evidence="6">Binds 1 zinc ion.</text>
</comment>
<feature type="domain" description="Peptidase M3A/M3B catalytic" evidence="7">
    <location>
        <begin position="163"/>
        <end position="549"/>
    </location>
</feature>
<protein>
    <submittedName>
        <fullName evidence="8">M3 family oligoendopeptidase</fullName>
        <ecNumber evidence="8">3.4.-.-</ecNumber>
    </submittedName>
</protein>
<dbReference type="EC" id="3.4.-.-" evidence="8"/>
<evidence type="ECO:0000256" key="4">
    <source>
        <dbReference type="ARBA" id="ARBA00022833"/>
    </source>
</evidence>
<organism evidence="8 9">
    <name type="scientific">Bacillus yunxiaonensis</name>
    <dbReference type="NCBI Taxonomy" id="3127665"/>
    <lineage>
        <taxon>Bacteria</taxon>
        <taxon>Bacillati</taxon>
        <taxon>Bacillota</taxon>
        <taxon>Bacilli</taxon>
        <taxon>Bacillales</taxon>
        <taxon>Bacillaceae</taxon>
        <taxon>Bacillus</taxon>
    </lineage>
</organism>
<dbReference type="CDD" id="cd09606">
    <property type="entry name" value="M3B_PepF"/>
    <property type="match status" value="1"/>
</dbReference>
<evidence type="ECO:0000256" key="5">
    <source>
        <dbReference type="ARBA" id="ARBA00023049"/>
    </source>
</evidence>
<comment type="similarity">
    <text evidence="6">Belongs to the peptidase M3 family.</text>
</comment>
<keyword evidence="9" id="KW-1185">Reference proteome</keyword>
<dbReference type="PANTHER" id="PTHR11804:SF48">
    <property type="entry name" value="PUTATIVE-RELATED"/>
    <property type="match status" value="1"/>
</dbReference>
<evidence type="ECO:0000256" key="1">
    <source>
        <dbReference type="ARBA" id="ARBA00022670"/>
    </source>
</evidence>
<dbReference type="InterPro" id="IPR011976">
    <property type="entry name" value="Pept_M3B_oligopep-rel"/>
</dbReference>
<dbReference type="Gene3D" id="1.10.1370.30">
    <property type="match status" value="1"/>
</dbReference>
<evidence type="ECO:0000313" key="9">
    <source>
        <dbReference type="Proteomes" id="UP001367922"/>
    </source>
</evidence>
<dbReference type="SUPFAM" id="SSF55486">
    <property type="entry name" value="Metalloproteases ('zincins'), catalytic domain"/>
    <property type="match status" value="1"/>
</dbReference>
<dbReference type="InterPro" id="IPR045090">
    <property type="entry name" value="Pept_M3A_M3B"/>
</dbReference>
<evidence type="ECO:0000259" key="7">
    <source>
        <dbReference type="Pfam" id="PF01432"/>
    </source>
</evidence>
<keyword evidence="4 6" id="KW-0862">Zinc</keyword>
<dbReference type="Proteomes" id="UP001367922">
    <property type="component" value="Unassembled WGS sequence"/>
</dbReference>